<evidence type="ECO:0000256" key="1">
    <source>
        <dbReference type="SAM" id="SignalP"/>
    </source>
</evidence>
<protein>
    <submittedName>
        <fullName evidence="2">Uncharacterized protein</fullName>
    </submittedName>
</protein>
<feature type="signal peptide" evidence="1">
    <location>
        <begin position="1"/>
        <end position="20"/>
    </location>
</feature>
<sequence length="115" mass="12914">MGLLLINIFTLFLILSFKSGHSLKCHVEIDFTHKNGTRVVEEPDTCNTKIPLHRLFGDNCVKNDCGKYGFWKFCADCDFFELGNMVNGMGMTVPVISVILIIVTRPSVLCQISRS</sequence>
<gene>
    <name evidence="2" type="ORF">MENT_LOCUS51605</name>
</gene>
<evidence type="ECO:0000313" key="2">
    <source>
        <dbReference type="EMBL" id="CAD2198308.1"/>
    </source>
</evidence>
<feature type="chain" id="PRO_5027668689" evidence="1">
    <location>
        <begin position="21"/>
        <end position="115"/>
    </location>
</feature>
<comment type="caution">
    <text evidence="2">The sequence shown here is derived from an EMBL/GenBank/DDBJ whole genome shotgun (WGS) entry which is preliminary data.</text>
</comment>
<dbReference type="Proteomes" id="UP000580250">
    <property type="component" value="Unassembled WGS sequence"/>
</dbReference>
<organism evidence="2 3">
    <name type="scientific">Meloidogyne enterolobii</name>
    <name type="common">Root-knot nematode worm</name>
    <name type="synonym">Meloidogyne mayaguensis</name>
    <dbReference type="NCBI Taxonomy" id="390850"/>
    <lineage>
        <taxon>Eukaryota</taxon>
        <taxon>Metazoa</taxon>
        <taxon>Ecdysozoa</taxon>
        <taxon>Nematoda</taxon>
        <taxon>Chromadorea</taxon>
        <taxon>Rhabditida</taxon>
        <taxon>Tylenchina</taxon>
        <taxon>Tylenchomorpha</taxon>
        <taxon>Tylenchoidea</taxon>
        <taxon>Meloidogynidae</taxon>
        <taxon>Meloidogyninae</taxon>
        <taxon>Meloidogyne</taxon>
    </lineage>
</organism>
<name>A0A6V7XGA8_MELEN</name>
<reference evidence="2 3" key="1">
    <citation type="submission" date="2020-08" db="EMBL/GenBank/DDBJ databases">
        <authorList>
            <person name="Koutsovoulos G."/>
            <person name="Danchin GJ E."/>
        </authorList>
    </citation>
    <scope>NUCLEOTIDE SEQUENCE [LARGE SCALE GENOMIC DNA]</scope>
</reference>
<keyword evidence="1" id="KW-0732">Signal</keyword>
<dbReference type="EMBL" id="CAJEWN010001545">
    <property type="protein sequence ID" value="CAD2198308.1"/>
    <property type="molecule type" value="Genomic_DNA"/>
</dbReference>
<dbReference type="AlphaFoldDB" id="A0A6V7XGA8"/>
<proteinExistence type="predicted"/>
<evidence type="ECO:0000313" key="3">
    <source>
        <dbReference type="Proteomes" id="UP000580250"/>
    </source>
</evidence>
<accession>A0A6V7XGA8</accession>